<feature type="domain" description="Phosphoribosyltransferase" evidence="12">
    <location>
        <begin position="34"/>
        <end position="172"/>
    </location>
</feature>
<dbReference type="Pfam" id="PF00156">
    <property type="entry name" value="Pribosyltran"/>
    <property type="match status" value="1"/>
</dbReference>
<dbReference type="NCBIfam" id="TIGR01090">
    <property type="entry name" value="apt"/>
    <property type="match status" value="1"/>
</dbReference>
<gene>
    <name evidence="11" type="primary">apt</name>
    <name evidence="13" type="ORF">ACFL2Z_01435</name>
</gene>
<dbReference type="InterPro" id="IPR050054">
    <property type="entry name" value="UPRTase/APRTase"/>
</dbReference>
<evidence type="ECO:0000259" key="12">
    <source>
        <dbReference type="Pfam" id="PF00156"/>
    </source>
</evidence>
<dbReference type="GO" id="GO:0003999">
    <property type="term" value="F:adenine phosphoribosyltransferase activity"/>
    <property type="evidence" value="ECO:0007669"/>
    <property type="project" value="UniProtKB-EC"/>
</dbReference>
<dbReference type="Gene3D" id="3.40.50.2020">
    <property type="match status" value="1"/>
</dbReference>
<evidence type="ECO:0000313" key="13">
    <source>
        <dbReference type="EMBL" id="MFC1799559.1"/>
    </source>
</evidence>
<proteinExistence type="inferred from homology"/>
<keyword evidence="7 11" id="KW-0963">Cytoplasm</keyword>
<comment type="subcellular location">
    <subcellularLocation>
        <location evidence="3 11">Cytoplasm</location>
    </subcellularLocation>
</comment>
<evidence type="ECO:0000256" key="9">
    <source>
        <dbReference type="ARBA" id="ARBA00022679"/>
    </source>
</evidence>
<dbReference type="HAMAP" id="MF_00004">
    <property type="entry name" value="Aden_phosphoribosyltr"/>
    <property type="match status" value="1"/>
</dbReference>
<evidence type="ECO:0000256" key="1">
    <source>
        <dbReference type="ARBA" id="ARBA00000868"/>
    </source>
</evidence>
<dbReference type="NCBIfam" id="NF002636">
    <property type="entry name" value="PRK02304.1-5"/>
    <property type="match status" value="1"/>
</dbReference>
<dbReference type="InterPro" id="IPR000836">
    <property type="entry name" value="PRTase_dom"/>
</dbReference>
<evidence type="ECO:0000256" key="5">
    <source>
        <dbReference type="ARBA" id="ARBA00008391"/>
    </source>
</evidence>
<dbReference type="Proteomes" id="UP001594288">
    <property type="component" value="Unassembled WGS sequence"/>
</dbReference>
<dbReference type="SUPFAM" id="SSF53271">
    <property type="entry name" value="PRTase-like"/>
    <property type="match status" value="1"/>
</dbReference>
<accession>A0ABV6YNB9</accession>
<keyword evidence="8 11" id="KW-0328">Glycosyltransferase</keyword>
<dbReference type="EMBL" id="JBHPEI010000012">
    <property type="protein sequence ID" value="MFC1799559.1"/>
    <property type="molecule type" value="Genomic_DNA"/>
</dbReference>
<evidence type="ECO:0000256" key="11">
    <source>
        <dbReference type="HAMAP-Rule" id="MF_00004"/>
    </source>
</evidence>
<comment type="caution">
    <text evidence="13">The sequence shown here is derived from an EMBL/GenBank/DDBJ whole genome shotgun (WGS) entry which is preliminary data.</text>
</comment>
<dbReference type="NCBIfam" id="NF002634">
    <property type="entry name" value="PRK02304.1-3"/>
    <property type="match status" value="1"/>
</dbReference>
<reference evidence="13 14" key="1">
    <citation type="submission" date="2024-09" db="EMBL/GenBank/DDBJ databases">
        <authorList>
            <person name="D'Angelo T."/>
        </authorList>
    </citation>
    <scope>NUCLEOTIDE SEQUENCE [LARGE SCALE GENOMIC DNA]</scope>
    <source>
        <strain evidence="13">SAG AM-311-F02</strain>
    </source>
</reference>
<keyword evidence="9 11" id="KW-0808">Transferase</keyword>
<evidence type="ECO:0000256" key="8">
    <source>
        <dbReference type="ARBA" id="ARBA00022676"/>
    </source>
</evidence>
<dbReference type="PANTHER" id="PTHR32315">
    <property type="entry name" value="ADENINE PHOSPHORIBOSYLTRANSFERASE"/>
    <property type="match status" value="1"/>
</dbReference>
<evidence type="ECO:0000256" key="10">
    <source>
        <dbReference type="ARBA" id="ARBA00022726"/>
    </source>
</evidence>
<evidence type="ECO:0000256" key="2">
    <source>
        <dbReference type="ARBA" id="ARBA00003968"/>
    </source>
</evidence>
<comment type="function">
    <text evidence="2 11">Catalyzes a salvage reaction resulting in the formation of AMP, that is energically less costly than de novo synthesis.</text>
</comment>
<evidence type="ECO:0000256" key="6">
    <source>
        <dbReference type="ARBA" id="ARBA00011893"/>
    </source>
</evidence>
<dbReference type="PANTHER" id="PTHR32315:SF3">
    <property type="entry name" value="ADENINE PHOSPHORIBOSYLTRANSFERASE"/>
    <property type="match status" value="1"/>
</dbReference>
<comment type="catalytic activity">
    <reaction evidence="1 11">
        <text>AMP + diphosphate = 5-phospho-alpha-D-ribose 1-diphosphate + adenine</text>
        <dbReference type="Rhea" id="RHEA:16609"/>
        <dbReference type="ChEBI" id="CHEBI:16708"/>
        <dbReference type="ChEBI" id="CHEBI:33019"/>
        <dbReference type="ChEBI" id="CHEBI:58017"/>
        <dbReference type="ChEBI" id="CHEBI:456215"/>
        <dbReference type="EC" id="2.4.2.7"/>
    </reaction>
</comment>
<keyword evidence="14" id="KW-1185">Reference proteome</keyword>
<dbReference type="EC" id="2.4.2.7" evidence="6 11"/>
<keyword evidence="10 11" id="KW-0660">Purine salvage</keyword>
<comment type="similarity">
    <text evidence="5 11">Belongs to the purine/pyrimidine phosphoribosyltransferase family.</text>
</comment>
<evidence type="ECO:0000256" key="4">
    <source>
        <dbReference type="ARBA" id="ARBA00004659"/>
    </source>
</evidence>
<dbReference type="InterPro" id="IPR005764">
    <property type="entry name" value="Ade_phspho_trans"/>
</dbReference>
<evidence type="ECO:0000313" key="14">
    <source>
        <dbReference type="Proteomes" id="UP001594288"/>
    </source>
</evidence>
<dbReference type="NCBIfam" id="NF002633">
    <property type="entry name" value="PRK02304.1-2"/>
    <property type="match status" value="1"/>
</dbReference>
<name>A0ABV6YNB9_UNCEI</name>
<organism evidence="13 14">
    <name type="scientific">Eiseniibacteriota bacterium</name>
    <dbReference type="NCBI Taxonomy" id="2212470"/>
    <lineage>
        <taxon>Bacteria</taxon>
        <taxon>Candidatus Eiseniibacteriota</taxon>
    </lineage>
</organism>
<protein>
    <recommendedName>
        <fullName evidence="6 11">Adenine phosphoribosyltransferase</fullName>
        <shortName evidence="11">APRT</shortName>
        <ecNumber evidence="6 11">2.4.2.7</ecNumber>
    </recommendedName>
</protein>
<dbReference type="CDD" id="cd06223">
    <property type="entry name" value="PRTases_typeI"/>
    <property type="match status" value="1"/>
</dbReference>
<sequence length="178" mass="19552">MRLKADPKELRELIRSIPDFPKKGILFRDITTLLKDGPGFKAAVQLMAAHYRDADIASIVCIEARGFILGSAMAYEMGCGVVPIRKPGKLPYETITQTYDLEYGTDSVEVHKDAIQKGERVLLVDDLLATGGTARAAADLIEKLGGEIASCAFLIELADLNGRKLLDKYDIFSVITYE</sequence>
<comment type="subunit">
    <text evidence="11">Homodimer.</text>
</comment>
<evidence type="ECO:0000256" key="7">
    <source>
        <dbReference type="ARBA" id="ARBA00022490"/>
    </source>
</evidence>
<dbReference type="InterPro" id="IPR029057">
    <property type="entry name" value="PRTase-like"/>
</dbReference>
<evidence type="ECO:0000256" key="3">
    <source>
        <dbReference type="ARBA" id="ARBA00004496"/>
    </source>
</evidence>
<comment type="pathway">
    <text evidence="4 11">Purine metabolism; AMP biosynthesis via salvage pathway; AMP from adenine: step 1/1.</text>
</comment>